<evidence type="ECO:0000313" key="2">
    <source>
        <dbReference type="Proteomes" id="UP000028839"/>
    </source>
</evidence>
<comment type="caution">
    <text evidence="1">The sequence shown here is derived from an EMBL/GenBank/DDBJ whole genome shotgun (WGS) entry which is preliminary data.</text>
</comment>
<dbReference type="AlphaFoldDB" id="A0A0E2Z0Q5"/>
<dbReference type="HOGENOM" id="CLU_054939_0_0_6"/>
<gene>
    <name evidence="1" type="ORF">IB75_10210</name>
</gene>
<dbReference type="Proteomes" id="UP000028839">
    <property type="component" value="Unassembled WGS sequence"/>
</dbReference>
<reference evidence="1 2" key="1">
    <citation type="submission" date="2014-07" db="EMBL/GenBank/DDBJ databases">
        <title>Comparative analysis of Nitrosococcus oceani genome inventories of strains from Pacific and Atlantic gyres.</title>
        <authorList>
            <person name="Lim C.K."/>
            <person name="Wang L."/>
            <person name="Sayavedra-Soto L.A."/>
            <person name="Klotz M.G."/>
        </authorList>
    </citation>
    <scope>NUCLEOTIDE SEQUENCE [LARGE SCALE GENOMIC DNA]</scope>
    <source>
        <strain evidence="1 2">C-27</strain>
    </source>
</reference>
<name>A0A0E2Z0Q5_9GAMM</name>
<evidence type="ECO:0000313" key="1">
    <source>
        <dbReference type="EMBL" id="KFI19183.1"/>
    </source>
</evidence>
<organism evidence="1 2">
    <name type="scientific">Nitrosococcus oceani C-27</name>
    <dbReference type="NCBI Taxonomy" id="314279"/>
    <lineage>
        <taxon>Bacteria</taxon>
        <taxon>Pseudomonadati</taxon>
        <taxon>Pseudomonadota</taxon>
        <taxon>Gammaproteobacteria</taxon>
        <taxon>Chromatiales</taxon>
        <taxon>Chromatiaceae</taxon>
        <taxon>Nitrosococcus</taxon>
    </lineage>
</organism>
<dbReference type="OrthoDB" id="258935at2"/>
<protein>
    <submittedName>
        <fullName evidence="1">Uncharacterized protein</fullName>
    </submittedName>
</protein>
<dbReference type="InterPro" id="IPR036390">
    <property type="entry name" value="WH_DNA-bd_sf"/>
</dbReference>
<sequence length="426" mass="48612">MTPASDTAPLWRYLRLNDFTSPSPTTKETVRKGVTELWHKLMGDSKSEEPIRAQDELKSLSDELYAQIAPEPDWTELVTALNEALEKGLTTRVSQAQIVVGAPFSGITETLEHWAKHRGIKIIKPPSPETILNQEQQWLQRLEEEGSARPLVISHLERCYLRHHHGLKLIRQLLQWLSTRPGYCVLGCSSWAWAYFSKALQAEKLFSIPWTLGALNQERLQQWFSNLNTSQQQETFIFRQLDNGDFVIPPSRDDSFTKRTTQKRFTSVSVDSDDTARTEASTFLTDLAAYSRGNPGVAWALWRQSLQGVPETKNDDHDHASDLDKPTQNHTIWVKPWSQIQHLALSESADRSTLQILHTLLLHGPLPASLLIELLPLSGFEIRRILTYLEYRNFLISARGQWQLTPLGYPAVRQALEEEGYLLDSL</sequence>
<accession>A0A0E2Z0Q5</accession>
<dbReference type="SUPFAM" id="SSF46785">
    <property type="entry name" value="Winged helix' DNA-binding domain"/>
    <property type="match status" value="1"/>
</dbReference>
<dbReference type="EMBL" id="JPGN01000061">
    <property type="protein sequence ID" value="KFI19183.1"/>
    <property type="molecule type" value="Genomic_DNA"/>
</dbReference>
<proteinExistence type="predicted"/>